<dbReference type="Gene3D" id="2.40.128.340">
    <property type="match status" value="1"/>
</dbReference>
<proteinExistence type="predicted"/>
<dbReference type="EMBL" id="JAXAVV010000101">
    <property type="protein sequence ID" value="MDX8056815.1"/>
    <property type="molecule type" value="Genomic_DNA"/>
</dbReference>
<feature type="non-terminal residue" evidence="2">
    <location>
        <position position="135"/>
    </location>
</feature>
<evidence type="ECO:0000256" key="1">
    <source>
        <dbReference type="ARBA" id="ARBA00022729"/>
    </source>
</evidence>
<feature type="non-terminal residue" evidence="2">
    <location>
        <position position="1"/>
    </location>
</feature>
<dbReference type="InterPro" id="IPR013517">
    <property type="entry name" value="FG-GAP"/>
</dbReference>
<evidence type="ECO:0000313" key="3">
    <source>
        <dbReference type="Proteomes" id="UP001271792"/>
    </source>
</evidence>
<dbReference type="PANTHER" id="PTHR44103">
    <property type="entry name" value="PROPROTEIN CONVERTASE P"/>
    <property type="match status" value="1"/>
</dbReference>
<dbReference type="InterPro" id="IPR028994">
    <property type="entry name" value="Integrin_alpha_N"/>
</dbReference>
<dbReference type="PANTHER" id="PTHR44103:SF1">
    <property type="entry name" value="PROPROTEIN CONVERTASE P"/>
    <property type="match status" value="1"/>
</dbReference>
<dbReference type="Pfam" id="PF13517">
    <property type="entry name" value="FG-GAP_3"/>
    <property type="match status" value="1"/>
</dbReference>
<name>A0ABU4U8A9_9PSEU</name>
<evidence type="ECO:0000313" key="2">
    <source>
        <dbReference type="EMBL" id="MDX8056815.1"/>
    </source>
</evidence>
<dbReference type="SUPFAM" id="SSF69318">
    <property type="entry name" value="Integrin alpha N-terminal domain"/>
    <property type="match status" value="1"/>
</dbReference>
<reference evidence="2 3" key="2">
    <citation type="submission" date="2023-11" db="EMBL/GenBank/DDBJ databases">
        <authorList>
            <person name="Lara A.C."/>
            <person name="Chronakova A."/>
        </authorList>
    </citation>
    <scope>NUCLEOTIDE SEQUENCE [LARGE SCALE GENOMIC DNA]</scope>
    <source>
        <strain evidence="2 3">BCCO 10_0798</strain>
    </source>
</reference>
<gene>
    <name evidence="2" type="ORF">SK571_46270</name>
</gene>
<organism evidence="2 3">
    <name type="scientific">Lentzea kristufekii</name>
    <dbReference type="NCBI Taxonomy" id="3095430"/>
    <lineage>
        <taxon>Bacteria</taxon>
        <taxon>Bacillati</taxon>
        <taxon>Actinomycetota</taxon>
        <taxon>Actinomycetes</taxon>
        <taxon>Pseudonocardiales</taxon>
        <taxon>Pseudonocardiaceae</taxon>
        <taxon>Lentzea</taxon>
    </lineage>
</organism>
<sequence>GQRLITAGDFNGDGKTDVAAISADGTMELYTGNGAGGLGYSNAMSGPGHWAGQKAITSGDFNGDGKADVAAISAGGTMELYTGNGAGGLGYSNAMSGPGHWAGQKAITSGDFNGDGKADVAAISADGTMELYSGN</sequence>
<reference evidence="2 3" key="1">
    <citation type="submission" date="2023-11" db="EMBL/GenBank/DDBJ databases">
        <title>Lentzea sokolovensis, sp. nov., Lentzea kristufkii, sp. nov., and Lentzea miocenensis, sp. nov., rare actinobacteria from Sokolov Coal Basin, Miocene lacustrine sediment, Czech Republic.</title>
        <authorList>
            <person name="Lara A."/>
            <person name="Kotroba L."/>
            <person name="Nouioui I."/>
            <person name="Neumann-Schaal M."/>
            <person name="Mast Y."/>
            <person name="Chronakova A."/>
        </authorList>
    </citation>
    <scope>NUCLEOTIDE SEQUENCE [LARGE SCALE GENOMIC DNA]</scope>
    <source>
        <strain evidence="2 3">BCCO 10_0798</strain>
    </source>
</reference>
<keyword evidence="3" id="KW-1185">Reference proteome</keyword>
<accession>A0ABU4U8A9</accession>
<comment type="caution">
    <text evidence="2">The sequence shown here is derived from an EMBL/GenBank/DDBJ whole genome shotgun (WGS) entry which is preliminary data.</text>
</comment>
<keyword evidence="1" id="KW-0732">Signal</keyword>
<protein>
    <submittedName>
        <fullName evidence="2">VCBS repeat-containing protein</fullName>
    </submittedName>
</protein>
<dbReference type="Pfam" id="PF01839">
    <property type="entry name" value="FG-GAP"/>
    <property type="match status" value="1"/>
</dbReference>
<dbReference type="RefSeq" id="WP_319990448.1">
    <property type="nucleotide sequence ID" value="NZ_JAXAVV010000101.1"/>
</dbReference>
<dbReference type="Proteomes" id="UP001271792">
    <property type="component" value="Unassembled WGS sequence"/>
</dbReference>